<evidence type="ECO:0000259" key="11">
    <source>
        <dbReference type="PROSITE" id="PS50262"/>
    </source>
</evidence>
<dbReference type="Pfam" id="PF00001">
    <property type="entry name" value="7tm_1"/>
    <property type="match status" value="1"/>
</dbReference>
<evidence type="ECO:0000313" key="13">
    <source>
        <dbReference type="Proteomes" id="UP000694388"/>
    </source>
</evidence>
<dbReference type="InterPro" id="IPR000276">
    <property type="entry name" value="GPCR_Rhodpsn"/>
</dbReference>
<evidence type="ECO:0000256" key="1">
    <source>
        <dbReference type="ARBA" id="ARBA00004651"/>
    </source>
</evidence>
<feature type="transmembrane region" description="Helical" evidence="10">
    <location>
        <begin position="24"/>
        <end position="50"/>
    </location>
</feature>
<dbReference type="PANTHER" id="PTHR24248:SF195">
    <property type="entry name" value="D(1) DOPAMINE RECEPTOR-LIKE"/>
    <property type="match status" value="1"/>
</dbReference>
<feature type="transmembrane region" description="Helical" evidence="10">
    <location>
        <begin position="141"/>
        <end position="165"/>
    </location>
</feature>
<reference evidence="12" key="1">
    <citation type="submission" date="2025-08" db="UniProtKB">
        <authorList>
            <consortium name="Ensembl"/>
        </authorList>
    </citation>
    <scope>IDENTIFICATION</scope>
</reference>
<sequence length="328" mass="36426">STWKLFIVPLSPLPLTSTPASRQLGIGILLMFIAAVTTVGNLLVLGALAWSREVLQGVTFSFIGSLAFADLIMGALVMPAGAAYILGGSWRLGELMCLLWNSVDVLSTTASIDTLCVIAMDRYVAITDPLRYQMHLTPKRARFLIAFVWFIAAMISFFPILMGWWRSDDPAACYADPDCCEYVSGKLYTAISSVIVFYMPLSIMVFVYSRVLKEAERQVSVLNSSQCLPSCCRSLPERRALKTLSLVMGVFIACWLPFFICYAIQIFCMTCVPGPLFLFLIWLSDTNSTFNPFLYSRSPEFMSAYKRILCCNSDEKHHGVGAPPRGRG</sequence>
<evidence type="ECO:0000256" key="9">
    <source>
        <dbReference type="RuleBase" id="RU000688"/>
    </source>
</evidence>
<evidence type="ECO:0000256" key="6">
    <source>
        <dbReference type="ARBA" id="ARBA00023136"/>
    </source>
</evidence>
<keyword evidence="5 9" id="KW-0297">G-protein coupled receptor</keyword>
<evidence type="ECO:0000256" key="8">
    <source>
        <dbReference type="ARBA" id="ARBA00023224"/>
    </source>
</evidence>
<keyword evidence="2" id="KW-1003">Cell membrane</keyword>
<evidence type="ECO:0000256" key="4">
    <source>
        <dbReference type="ARBA" id="ARBA00022989"/>
    </source>
</evidence>
<evidence type="ECO:0000256" key="2">
    <source>
        <dbReference type="ARBA" id="ARBA00022475"/>
    </source>
</evidence>
<keyword evidence="4 10" id="KW-1133">Transmembrane helix</keyword>
<dbReference type="Ensembl" id="ENSEBUT00000016162.1">
    <property type="protein sequence ID" value="ENSEBUP00000015586.1"/>
    <property type="gene ID" value="ENSEBUG00000009811.1"/>
</dbReference>
<dbReference type="GeneTree" id="ENSGT00940000158663"/>
<dbReference type="GO" id="GO:0004930">
    <property type="term" value="F:G protein-coupled receptor activity"/>
    <property type="evidence" value="ECO:0007669"/>
    <property type="project" value="UniProtKB-KW"/>
</dbReference>
<keyword evidence="13" id="KW-1185">Reference proteome</keyword>
<dbReference type="Proteomes" id="UP000694388">
    <property type="component" value="Unplaced"/>
</dbReference>
<keyword evidence="7 9" id="KW-0675">Receptor</keyword>
<dbReference type="PRINTS" id="PR00237">
    <property type="entry name" value="GPCRRHODOPSN"/>
</dbReference>
<keyword evidence="3 9" id="KW-0812">Transmembrane</keyword>
<evidence type="ECO:0000256" key="5">
    <source>
        <dbReference type="ARBA" id="ARBA00023040"/>
    </source>
</evidence>
<accession>A0A8C4QHV2</accession>
<dbReference type="PANTHER" id="PTHR24248">
    <property type="entry name" value="ADRENERGIC RECEPTOR-RELATED G-PROTEIN COUPLED RECEPTOR"/>
    <property type="match status" value="1"/>
</dbReference>
<evidence type="ECO:0000256" key="7">
    <source>
        <dbReference type="ARBA" id="ARBA00023170"/>
    </source>
</evidence>
<feature type="transmembrane region" description="Helical" evidence="10">
    <location>
        <begin position="240"/>
        <end position="258"/>
    </location>
</feature>
<name>A0A8C4QHV2_EPTBU</name>
<dbReference type="InterPro" id="IPR017452">
    <property type="entry name" value="GPCR_Rhodpsn_7TM"/>
</dbReference>
<comment type="similarity">
    <text evidence="9">Belongs to the G-protein coupled receptor 1 family.</text>
</comment>
<dbReference type="SUPFAM" id="SSF81321">
    <property type="entry name" value="Family A G protein-coupled receptor-like"/>
    <property type="match status" value="1"/>
</dbReference>
<dbReference type="GO" id="GO:0043410">
    <property type="term" value="P:positive regulation of MAPK cascade"/>
    <property type="evidence" value="ECO:0007669"/>
    <property type="project" value="TreeGrafter"/>
</dbReference>
<evidence type="ECO:0000256" key="10">
    <source>
        <dbReference type="SAM" id="Phobius"/>
    </source>
</evidence>
<dbReference type="SMART" id="SM01381">
    <property type="entry name" value="7TM_GPCR_Srsx"/>
    <property type="match status" value="1"/>
</dbReference>
<reference evidence="12" key="2">
    <citation type="submission" date="2025-09" db="UniProtKB">
        <authorList>
            <consortium name="Ensembl"/>
        </authorList>
    </citation>
    <scope>IDENTIFICATION</scope>
</reference>
<protein>
    <recommendedName>
        <fullName evidence="11">G-protein coupled receptors family 1 profile domain-containing protein</fullName>
    </recommendedName>
</protein>
<keyword evidence="6 10" id="KW-0472">Membrane</keyword>
<organism evidence="12 13">
    <name type="scientific">Eptatretus burgeri</name>
    <name type="common">Inshore hagfish</name>
    <dbReference type="NCBI Taxonomy" id="7764"/>
    <lineage>
        <taxon>Eukaryota</taxon>
        <taxon>Metazoa</taxon>
        <taxon>Chordata</taxon>
        <taxon>Craniata</taxon>
        <taxon>Vertebrata</taxon>
        <taxon>Cyclostomata</taxon>
        <taxon>Myxini</taxon>
        <taxon>Myxiniformes</taxon>
        <taxon>Myxinidae</taxon>
        <taxon>Eptatretinae</taxon>
        <taxon>Eptatretus</taxon>
    </lineage>
</organism>
<keyword evidence="8 9" id="KW-0807">Transducer</keyword>
<proteinExistence type="inferred from homology"/>
<dbReference type="AlphaFoldDB" id="A0A8C4QHV2"/>
<feature type="transmembrane region" description="Helical" evidence="10">
    <location>
        <begin position="62"/>
        <end position="86"/>
    </location>
</feature>
<feature type="domain" description="G-protein coupled receptors family 1 profile" evidence="11">
    <location>
        <begin position="40"/>
        <end position="295"/>
    </location>
</feature>
<dbReference type="PROSITE" id="PS00237">
    <property type="entry name" value="G_PROTEIN_RECEP_F1_1"/>
    <property type="match status" value="1"/>
</dbReference>
<evidence type="ECO:0000313" key="12">
    <source>
        <dbReference type="Ensembl" id="ENSEBUP00000015586.1"/>
    </source>
</evidence>
<dbReference type="GO" id="GO:0005886">
    <property type="term" value="C:plasma membrane"/>
    <property type="evidence" value="ECO:0007669"/>
    <property type="project" value="UniProtKB-SubCell"/>
</dbReference>
<comment type="subcellular location">
    <subcellularLocation>
        <location evidence="1">Cell membrane</location>
        <topology evidence="1">Multi-pass membrane protein</topology>
    </subcellularLocation>
</comment>
<feature type="transmembrane region" description="Helical" evidence="10">
    <location>
        <begin position="185"/>
        <end position="208"/>
    </location>
</feature>
<evidence type="ECO:0000256" key="3">
    <source>
        <dbReference type="ARBA" id="ARBA00022692"/>
    </source>
</evidence>
<dbReference type="Gene3D" id="1.20.1070.10">
    <property type="entry name" value="Rhodopsin 7-helix transmembrane proteins"/>
    <property type="match status" value="1"/>
</dbReference>
<dbReference type="GO" id="GO:0071880">
    <property type="term" value="P:adenylate cyclase-activating adrenergic receptor signaling pathway"/>
    <property type="evidence" value="ECO:0007669"/>
    <property type="project" value="TreeGrafter"/>
</dbReference>
<dbReference type="PROSITE" id="PS50262">
    <property type="entry name" value="G_PROTEIN_RECEP_F1_2"/>
    <property type="match status" value="1"/>
</dbReference>